<gene>
    <name evidence="1" type="ORF">GCM10025770_37580</name>
</gene>
<accession>A0ABP9R5F9</accession>
<proteinExistence type="predicted"/>
<evidence type="ECO:0000313" key="1">
    <source>
        <dbReference type="EMBL" id="GAA5172005.1"/>
    </source>
</evidence>
<dbReference type="Proteomes" id="UP001500547">
    <property type="component" value="Unassembled WGS sequence"/>
</dbReference>
<dbReference type="EMBL" id="BAABLD010000017">
    <property type="protein sequence ID" value="GAA5172005.1"/>
    <property type="molecule type" value="Genomic_DNA"/>
</dbReference>
<organism evidence="1 2">
    <name type="scientific">Viridibacterium curvum</name>
    <dbReference type="NCBI Taxonomy" id="1101404"/>
    <lineage>
        <taxon>Bacteria</taxon>
        <taxon>Pseudomonadati</taxon>
        <taxon>Pseudomonadota</taxon>
        <taxon>Betaproteobacteria</taxon>
        <taxon>Rhodocyclales</taxon>
        <taxon>Rhodocyclaceae</taxon>
        <taxon>Viridibacterium</taxon>
    </lineage>
</organism>
<sequence length="155" mass="16515">MTMNAMAEIQTHPVWQHNRVILSHFDSYSTALVFARWPDGSLLAPGPLPAGAKVGVEAAADGSVTAQTVIDAALETLQLTPAEFVYVGDFDAWAAAESGAVRIHLLRFTTFEAPAHRIEGGGGIFRPISALRGADAQELLLMRKVFDLIMGGGGR</sequence>
<name>A0ABP9R5F9_9RHOO</name>
<reference evidence="2" key="1">
    <citation type="journal article" date="2019" name="Int. J. Syst. Evol. Microbiol.">
        <title>The Global Catalogue of Microorganisms (GCM) 10K type strain sequencing project: providing services to taxonomists for standard genome sequencing and annotation.</title>
        <authorList>
            <consortium name="The Broad Institute Genomics Platform"/>
            <consortium name="The Broad Institute Genome Sequencing Center for Infectious Disease"/>
            <person name="Wu L."/>
            <person name="Ma J."/>
        </authorList>
    </citation>
    <scope>NUCLEOTIDE SEQUENCE [LARGE SCALE GENOMIC DNA]</scope>
    <source>
        <strain evidence="2">JCM 18715</strain>
    </source>
</reference>
<comment type="caution">
    <text evidence="1">The sequence shown here is derived from an EMBL/GenBank/DDBJ whole genome shotgun (WGS) entry which is preliminary data.</text>
</comment>
<dbReference type="RefSeq" id="WP_345534651.1">
    <property type="nucleotide sequence ID" value="NZ_BAABLD010000017.1"/>
</dbReference>
<keyword evidence="2" id="KW-1185">Reference proteome</keyword>
<evidence type="ECO:0000313" key="2">
    <source>
        <dbReference type="Proteomes" id="UP001500547"/>
    </source>
</evidence>
<protein>
    <recommendedName>
        <fullName evidence="3">Nudix hydrolase domain-containing protein</fullName>
    </recommendedName>
</protein>
<evidence type="ECO:0008006" key="3">
    <source>
        <dbReference type="Google" id="ProtNLM"/>
    </source>
</evidence>